<proteinExistence type="predicted"/>
<dbReference type="EMBL" id="JADCNL010000005">
    <property type="protein sequence ID" value="KAG0481677.1"/>
    <property type="molecule type" value="Genomic_DNA"/>
</dbReference>
<dbReference type="GO" id="GO:0006396">
    <property type="term" value="P:RNA processing"/>
    <property type="evidence" value="ECO:0007669"/>
    <property type="project" value="InterPro"/>
</dbReference>
<feature type="compositionally biased region" description="Basic residues" evidence="3">
    <location>
        <begin position="85"/>
        <end position="95"/>
    </location>
</feature>
<feature type="compositionally biased region" description="Pro residues" evidence="3">
    <location>
        <begin position="286"/>
        <end position="296"/>
    </location>
</feature>
<comment type="caution">
    <text evidence="5">The sequence shown here is derived from an EMBL/GenBank/DDBJ whole genome shotgun (WGS) entry which is preliminary data.</text>
</comment>
<dbReference type="Pfam" id="PF09429">
    <property type="entry name" value="Wbp11"/>
    <property type="match status" value="1"/>
</dbReference>
<feature type="compositionally biased region" description="Low complexity" evidence="3">
    <location>
        <begin position="192"/>
        <end position="203"/>
    </location>
</feature>
<feature type="compositionally biased region" description="Pro residues" evidence="3">
    <location>
        <begin position="329"/>
        <end position="352"/>
    </location>
</feature>
<feature type="compositionally biased region" description="Pro residues" evidence="3">
    <location>
        <begin position="255"/>
        <end position="271"/>
    </location>
</feature>
<feature type="compositionally biased region" description="Pro residues" evidence="3">
    <location>
        <begin position="308"/>
        <end position="319"/>
    </location>
</feature>
<sequence length="471" mass="50200">MKTTKGGKVMNPTDAYRKELRRKELKRNKKERKKVREVGILKKDPEAIKEQIEKLEMMKADGALDKARKHKKRQLEDTLNMVLKKGSHLGPPRRRTNAEEDERAKHPKPEDSVYYHPTLNPTGAPPPGKPPMYKSSIGPRIPLPTSSAGASSSKSEPEEASLSAPPPPPPHHCLSPPNCLLRPSQPPPPGTNANENSNNAASEGIQMKEAKAVLPLPPPPPPGLPPNNLQSDAAPLVPNAGHSAGRNETAKAIPLMPPPPPPPPPPIPQGMPYPNMQPDAVLPGLPRFPPPPPPLDMRPQLSVSGLPNRPPPPPPPGIAAPPMSRPSFATPPGPPFVATPGPPPFLRPPLPPGLLVPVEDDLSSLKPPLLQKPSYIKSAASTVVKRPLAQHTPELTAMVPASVRVRRETAVPKPKPKQLLSGSSTPRPISTGAALTSKPDASISAGPKVQSVDDSYMAFLEDMKALGALDG</sequence>
<dbReference type="Pfam" id="PF12622">
    <property type="entry name" value="NpwBP"/>
    <property type="match status" value="1"/>
</dbReference>
<accession>A0A835R962</accession>
<reference evidence="5 6" key="1">
    <citation type="journal article" date="2020" name="Nat. Food">
        <title>A phased Vanilla planifolia genome enables genetic improvement of flavour and production.</title>
        <authorList>
            <person name="Hasing T."/>
            <person name="Tang H."/>
            <person name="Brym M."/>
            <person name="Khazi F."/>
            <person name="Huang T."/>
            <person name="Chambers A.H."/>
        </authorList>
    </citation>
    <scope>NUCLEOTIDE SEQUENCE [LARGE SCALE GENOMIC DNA]</scope>
    <source>
        <tissue evidence="5">Leaf</tissue>
    </source>
</reference>
<evidence type="ECO:0000256" key="2">
    <source>
        <dbReference type="ARBA" id="ARBA00023242"/>
    </source>
</evidence>
<dbReference type="GO" id="GO:0005681">
    <property type="term" value="C:spliceosomal complex"/>
    <property type="evidence" value="ECO:0007669"/>
    <property type="project" value="TreeGrafter"/>
</dbReference>
<dbReference type="InterPro" id="IPR019007">
    <property type="entry name" value="Wbp11/ELF5/Saf1_N"/>
</dbReference>
<organism evidence="5 6">
    <name type="scientific">Vanilla planifolia</name>
    <name type="common">Vanilla</name>
    <dbReference type="NCBI Taxonomy" id="51239"/>
    <lineage>
        <taxon>Eukaryota</taxon>
        <taxon>Viridiplantae</taxon>
        <taxon>Streptophyta</taxon>
        <taxon>Embryophyta</taxon>
        <taxon>Tracheophyta</taxon>
        <taxon>Spermatophyta</taxon>
        <taxon>Magnoliopsida</taxon>
        <taxon>Liliopsida</taxon>
        <taxon>Asparagales</taxon>
        <taxon>Orchidaceae</taxon>
        <taxon>Vanilloideae</taxon>
        <taxon>Vanilleae</taxon>
        <taxon>Vanilla</taxon>
    </lineage>
</organism>
<gene>
    <name evidence="5" type="ORF">HPP92_012535</name>
</gene>
<feature type="domain" description="Wbp11/ELF5/Saf1 N-terminal" evidence="4">
    <location>
        <begin position="7"/>
        <end position="83"/>
    </location>
</feature>
<dbReference type="Proteomes" id="UP000636800">
    <property type="component" value="Chromosome 5"/>
</dbReference>
<name>A0A835R962_VANPL</name>
<dbReference type="OrthoDB" id="1890947at2759"/>
<dbReference type="AlphaFoldDB" id="A0A835R962"/>
<comment type="subcellular location">
    <subcellularLocation>
        <location evidence="1">Nucleus</location>
    </subcellularLocation>
</comment>
<dbReference type="PANTHER" id="PTHR13361">
    <property type="entry name" value="WW DOMAIN-BINDING PROTEIN 11"/>
    <property type="match status" value="1"/>
</dbReference>
<evidence type="ECO:0000259" key="4">
    <source>
        <dbReference type="Pfam" id="PF09429"/>
    </source>
</evidence>
<keyword evidence="2" id="KW-0539">Nucleus</keyword>
<evidence type="ECO:0000256" key="1">
    <source>
        <dbReference type="ARBA" id="ARBA00004123"/>
    </source>
</evidence>
<keyword evidence="6" id="KW-1185">Reference proteome</keyword>
<evidence type="ECO:0000256" key="3">
    <source>
        <dbReference type="SAM" id="MobiDB-lite"/>
    </source>
</evidence>
<protein>
    <recommendedName>
        <fullName evidence="4">Wbp11/ELF5/Saf1 N-terminal domain-containing protein</fullName>
    </recommendedName>
</protein>
<feature type="region of interest" description="Disordered" evidence="3">
    <location>
        <begin position="63"/>
        <end position="352"/>
    </location>
</feature>
<feature type="region of interest" description="Disordered" evidence="3">
    <location>
        <begin position="407"/>
        <end position="448"/>
    </location>
</feature>
<feature type="compositionally biased region" description="Pro residues" evidence="3">
    <location>
        <begin position="215"/>
        <end position="225"/>
    </location>
</feature>
<evidence type="ECO:0000313" key="6">
    <source>
        <dbReference type="Proteomes" id="UP000636800"/>
    </source>
</evidence>
<feature type="compositionally biased region" description="Low complexity" evidence="3">
    <location>
        <begin position="143"/>
        <end position="154"/>
    </location>
</feature>
<feature type="compositionally biased region" description="Basic and acidic residues" evidence="3">
    <location>
        <begin position="96"/>
        <end position="113"/>
    </location>
</feature>
<evidence type="ECO:0000313" key="5">
    <source>
        <dbReference type="EMBL" id="KAG0481677.1"/>
    </source>
</evidence>
<dbReference type="PANTHER" id="PTHR13361:SF1">
    <property type="entry name" value="WW DOMAIN-BINDING PROTEIN 11"/>
    <property type="match status" value="1"/>
</dbReference>